<dbReference type="InterPro" id="IPR026960">
    <property type="entry name" value="RVT-Znf"/>
</dbReference>
<evidence type="ECO:0000313" key="3">
    <source>
        <dbReference type="Proteomes" id="UP000525078"/>
    </source>
</evidence>
<evidence type="ECO:0000313" key="2">
    <source>
        <dbReference type="EMBL" id="KAF4370540.1"/>
    </source>
</evidence>
<proteinExistence type="predicted"/>
<name>A0A7J6FLC5_CANSA</name>
<dbReference type="Pfam" id="PF13966">
    <property type="entry name" value="zf-RVT"/>
    <property type="match status" value="1"/>
</dbReference>
<protein>
    <recommendedName>
        <fullName evidence="1">Reverse transcriptase zinc-binding domain-containing protein</fullName>
    </recommendedName>
</protein>
<reference evidence="2 3" key="1">
    <citation type="journal article" date="2020" name="bioRxiv">
        <title>Sequence and annotation of 42 cannabis genomes reveals extensive copy number variation in cannabinoid synthesis and pathogen resistance genes.</title>
        <authorList>
            <person name="Mckernan K.J."/>
            <person name="Helbert Y."/>
            <person name="Kane L.T."/>
            <person name="Ebling H."/>
            <person name="Zhang L."/>
            <person name="Liu B."/>
            <person name="Eaton Z."/>
            <person name="Mclaughlin S."/>
            <person name="Kingan S."/>
            <person name="Baybayan P."/>
            <person name="Concepcion G."/>
            <person name="Jordan M."/>
            <person name="Riva A."/>
            <person name="Barbazuk W."/>
            <person name="Harkins T."/>
        </authorList>
    </citation>
    <scope>NUCLEOTIDE SEQUENCE [LARGE SCALE GENOMIC DNA]</scope>
    <source>
        <strain evidence="3">cv. Jamaican Lion 4</strain>
        <tissue evidence="2">Leaf</tissue>
    </source>
</reference>
<evidence type="ECO:0000259" key="1">
    <source>
        <dbReference type="Pfam" id="PF13966"/>
    </source>
</evidence>
<comment type="caution">
    <text evidence="2">The sequence shown here is derived from an EMBL/GenBank/DDBJ whole genome shotgun (WGS) entry which is preliminary data.</text>
</comment>
<organism evidence="2 3">
    <name type="scientific">Cannabis sativa</name>
    <name type="common">Hemp</name>
    <name type="synonym">Marijuana</name>
    <dbReference type="NCBI Taxonomy" id="3483"/>
    <lineage>
        <taxon>Eukaryota</taxon>
        <taxon>Viridiplantae</taxon>
        <taxon>Streptophyta</taxon>
        <taxon>Embryophyta</taxon>
        <taxon>Tracheophyta</taxon>
        <taxon>Spermatophyta</taxon>
        <taxon>Magnoliopsida</taxon>
        <taxon>eudicotyledons</taxon>
        <taxon>Gunneridae</taxon>
        <taxon>Pentapetalae</taxon>
        <taxon>rosids</taxon>
        <taxon>fabids</taxon>
        <taxon>Rosales</taxon>
        <taxon>Cannabaceae</taxon>
        <taxon>Cannabis</taxon>
    </lineage>
</organism>
<dbReference type="Proteomes" id="UP000525078">
    <property type="component" value="Unassembled WGS sequence"/>
</dbReference>
<dbReference type="EMBL" id="JAATIP010000117">
    <property type="protein sequence ID" value="KAF4370540.1"/>
    <property type="molecule type" value="Genomic_DNA"/>
</dbReference>
<accession>A0A7J6FLC5</accession>
<feature type="domain" description="Reverse transcriptase zinc-binding" evidence="1">
    <location>
        <begin position="3"/>
        <end position="59"/>
    </location>
</feature>
<sequence length="83" mass="9784">MESDLWRVLWKTKVPLKVLHFVWKAISGCLSTNLQLHSKHVPVQLQCMFCSREEESIMHSQNDWLWNKKIHVAADVVLFTHCP</sequence>
<dbReference type="AlphaFoldDB" id="A0A7J6FLC5"/>
<gene>
    <name evidence="2" type="ORF">F8388_020126</name>
</gene>